<evidence type="ECO:0008006" key="4">
    <source>
        <dbReference type="Google" id="ProtNLM"/>
    </source>
</evidence>
<dbReference type="EMBL" id="BAAAZX010000010">
    <property type="protein sequence ID" value="GAA3998066.1"/>
    <property type="molecule type" value="Genomic_DNA"/>
</dbReference>
<gene>
    <name evidence="2" type="ORF">GCM10022232_39120</name>
</gene>
<name>A0ABP7RIL9_9ACTN</name>
<dbReference type="Proteomes" id="UP001500456">
    <property type="component" value="Unassembled WGS sequence"/>
</dbReference>
<evidence type="ECO:0000313" key="3">
    <source>
        <dbReference type="Proteomes" id="UP001500456"/>
    </source>
</evidence>
<keyword evidence="3" id="KW-1185">Reference proteome</keyword>
<feature type="compositionally biased region" description="Basic and acidic residues" evidence="1">
    <location>
        <begin position="1"/>
        <end position="16"/>
    </location>
</feature>
<sequence length="86" mass="9373">MERAEAAYGRRAENPKGKKPAPATRSRERYDTDVSIGHVEETRLPATNASTSPILIVNVAEATEGCTRTSLKDSHSRSCQRANSES</sequence>
<feature type="compositionally biased region" description="Basic and acidic residues" evidence="1">
    <location>
        <begin position="25"/>
        <end position="43"/>
    </location>
</feature>
<evidence type="ECO:0000313" key="2">
    <source>
        <dbReference type="EMBL" id="GAA3998066.1"/>
    </source>
</evidence>
<reference evidence="3" key="1">
    <citation type="journal article" date="2019" name="Int. J. Syst. Evol. Microbiol.">
        <title>The Global Catalogue of Microorganisms (GCM) 10K type strain sequencing project: providing services to taxonomists for standard genome sequencing and annotation.</title>
        <authorList>
            <consortium name="The Broad Institute Genomics Platform"/>
            <consortium name="The Broad Institute Genome Sequencing Center for Infectious Disease"/>
            <person name="Wu L."/>
            <person name="Ma J."/>
        </authorList>
    </citation>
    <scope>NUCLEOTIDE SEQUENCE [LARGE SCALE GENOMIC DNA]</scope>
    <source>
        <strain evidence="3">JCM 16924</strain>
    </source>
</reference>
<protein>
    <recommendedName>
        <fullName evidence="4">Transposase</fullName>
    </recommendedName>
</protein>
<accession>A0ABP7RIL9</accession>
<feature type="region of interest" description="Disordered" evidence="1">
    <location>
        <begin position="1"/>
        <end position="45"/>
    </location>
</feature>
<feature type="region of interest" description="Disordered" evidence="1">
    <location>
        <begin position="67"/>
        <end position="86"/>
    </location>
</feature>
<comment type="caution">
    <text evidence="2">The sequence shown here is derived from an EMBL/GenBank/DDBJ whole genome shotgun (WGS) entry which is preliminary data.</text>
</comment>
<evidence type="ECO:0000256" key="1">
    <source>
        <dbReference type="SAM" id="MobiDB-lite"/>
    </source>
</evidence>
<proteinExistence type="predicted"/>
<organism evidence="2 3">
    <name type="scientific">Streptomyces plumbiresistens</name>
    <dbReference type="NCBI Taxonomy" id="511811"/>
    <lineage>
        <taxon>Bacteria</taxon>
        <taxon>Bacillati</taxon>
        <taxon>Actinomycetota</taxon>
        <taxon>Actinomycetes</taxon>
        <taxon>Kitasatosporales</taxon>
        <taxon>Streptomycetaceae</taxon>
        <taxon>Streptomyces</taxon>
    </lineage>
</organism>
<feature type="compositionally biased region" description="Polar residues" evidence="1">
    <location>
        <begin position="77"/>
        <end position="86"/>
    </location>
</feature>